<dbReference type="Pfam" id="PF07589">
    <property type="entry name" value="PEP-CTERM"/>
    <property type="match status" value="1"/>
</dbReference>
<evidence type="ECO:0000313" key="4">
    <source>
        <dbReference type="Proteomes" id="UP001155241"/>
    </source>
</evidence>
<comment type="caution">
    <text evidence="3">The sequence shown here is derived from an EMBL/GenBank/DDBJ whole genome shotgun (WGS) entry which is preliminary data.</text>
</comment>
<evidence type="ECO:0000259" key="2">
    <source>
        <dbReference type="Pfam" id="PF07589"/>
    </source>
</evidence>
<dbReference type="RefSeq" id="WP_252851209.1">
    <property type="nucleotide sequence ID" value="NZ_JAMXLR010000017.1"/>
</dbReference>
<feature type="signal peptide" evidence="1">
    <location>
        <begin position="1"/>
        <end position="19"/>
    </location>
</feature>
<feature type="domain" description="Ice-binding protein C-terminal" evidence="2">
    <location>
        <begin position="234"/>
        <end position="259"/>
    </location>
</feature>
<sequence>MRRLVFASTILMTASVANAAVTSSTVHGALGNSLDGSVAVGDALSGLIATELPGDNGWHPANPAATNGSLDPSGLPTFTNDSGESGLAGLLNDFPDAGLPAKRLQYDLAGATDIGEIRILTGNDGLDGRVFSTTVIGLSTDNGANFDTLGYFQSDPSGTTNSGQWGSTLVTIFDDASPFLASGVTNIQFDFYGVDNTGGQMRDPFDGENPFTGADDGLSAPNTSPLVWEIDVLTVPEPSSVMLASLATLGVGLIARRRR</sequence>
<reference evidence="3" key="1">
    <citation type="submission" date="2022-06" db="EMBL/GenBank/DDBJ databases">
        <title>Aeoliella straminimaris, a novel planctomycete from sediments.</title>
        <authorList>
            <person name="Vitorino I.R."/>
            <person name="Lage O.M."/>
        </authorList>
    </citation>
    <scope>NUCLEOTIDE SEQUENCE</scope>
    <source>
        <strain evidence="3">ICT_H6.2</strain>
    </source>
</reference>
<organism evidence="3 4">
    <name type="scientific">Aeoliella straminimaris</name>
    <dbReference type="NCBI Taxonomy" id="2954799"/>
    <lineage>
        <taxon>Bacteria</taxon>
        <taxon>Pseudomonadati</taxon>
        <taxon>Planctomycetota</taxon>
        <taxon>Planctomycetia</taxon>
        <taxon>Pirellulales</taxon>
        <taxon>Lacipirellulaceae</taxon>
        <taxon>Aeoliella</taxon>
    </lineage>
</organism>
<evidence type="ECO:0000313" key="3">
    <source>
        <dbReference type="EMBL" id="MCO6043109.1"/>
    </source>
</evidence>
<evidence type="ECO:0000256" key="1">
    <source>
        <dbReference type="SAM" id="SignalP"/>
    </source>
</evidence>
<gene>
    <name evidence="3" type="ORF">NG895_04255</name>
</gene>
<name>A0A9X2JHN9_9BACT</name>
<dbReference type="AlphaFoldDB" id="A0A9X2JHN9"/>
<feature type="chain" id="PRO_5040908743" evidence="1">
    <location>
        <begin position="20"/>
        <end position="259"/>
    </location>
</feature>
<dbReference type="EMBL" id="JAMXLR010000017">
    <property type="protein sequence ID" value="MCO6043109.1"/>
    <property type="molecule type" value="Genomic_DNA"/>
</dbReference>
<proteinExistence type="predicted"/>
<dbReference type="Proteomes" id="UP001155241">
    <property type="component" value="Unassembled WGS sequence"/>
</dbReference>
<keyword evidence="1" id="KW-0732">Signal</keyword>
<protein>
    <submittedName>
        <fullName evidence="3">PEP-CTERM sorting domain-containing protein</fullName>
    </submittedName>
</protein>
<keyword evidence="4" id="KW-1185">Reference proteome</keyword>
<accession>A0A9X2JHN9</accession>
<dbReference type="InterPro" id="IPR013424">
    <property type="entry name" value="Ice-binding_C"/>
</dbReference>